<name>A0AAV4D2F5_9GAST</name>
<comment type="caution">
    <text evidence="5">The sequence shown here is derived from an EMBL/GenBank/DDBJ whole genome shotgun (WGS) entry which is preliminary data.</text>
</comment>
<dbReference type="InterPro" id="IPR036322">
    <property type="entry name" value="WD40_repeat_dom_sf"/>
</dbReference>
<feature type="domain" description="AAA+ ATPase" evidence="4">
    <location>
        <begin position="571"/>
        <end position="734"/>
    </location>
</feature>
<proteinExistence type="predicted"/>
<dbReference type="PANTHER" id="PTHR19871:SF14">
    <property type="entry name" value="DUF4062 DOMAIN-CONTAINING PROTEIN"/>
    <property type="match status" value="1"/>
</dbReference>
<evidence type="ECO:0000256" key="2">
    <source>
        <dbReference type="ARBA" id="ARBA00022737"/>
    </source>
</evidence>
<feature type="region of interest" description="Disordered" evidence="3">
    <location>
        <begin position="1719"/>
        <end position="1804"/>
    </location>
</feature>
<gene>
    <name evidence="5" type="ORF">PoB_006469600</name>
</gene>
<evidence type="ECO:0000313" key="5">
    <source>
        <dbReference type="EMBL" id="GFO38191.1"/>
    </source>
</evidence>
<dbReference type="SUPFAM" id="SSF52540">
    <property type="entry name" value="P-loop containing nucleoside triphosphate hydrolases"/>
    <property type="match status" value="1"/>
</dbReference>
<dbReference type="InterPro" id="IPR049945">
    <property type="entry name" value="AAA_22"/>
</dbReference>
<evidence type="ECO:0000256" key="3">
    <source>
        <dbReference type="SAM" id="MobiDB-lite"/>
    </source>
</evidence>
<dbReference type="EMBL" id="BLXT01007309">
    <property type="protein sequence ID" value="GFO38191.1"/>
    <property type="molecule type" value="Genomic_DNA"/>
</dbReference>
<evidence type="ECO:0000313" key="6">
    <source>
        <dbReference type="Proteomes" id="UP000735302"/>
    </source>
</evidence>
<reference evidence="5 6" key="1">
    <citation type="journal article" date="2021" name="Elife">
        <title>Chloroplast acquisition without the gene transfer in kleptoplastic sea slugs, Plakobranchus ocellatus.</title>
        <authorList>
            <person name="Maeda T."/>
            <person name="Takahashi S."/>
            <person name="Yoshida T."/>
            <person name="Shimamura S."/>
            <person name="Takaki Y."/>
            <person name="Nagai Y."/>
            <person name="Toyoda A."/>
            <person name="Suzuki Y."/>
            <person name="Arimoto A."/>
            <person name="Ishii H."/>
            <person name="Satoh N."/>
            <person name="Nishiyama T."/>
            <person name="Hasebe M."/>
            <person name="Maruyama T."/>
            <person name="Minagawa J."/>
            <person name="Obokata J."/>
            <person name="Shigenobu S."/>
        </authorList>
    </citation>
    <scope>NUCLEOTIDE SEQUENCE [LARGE SCALE GENOMIC DNA]</scope>
</reference>
<feature type="compositionally biased region" description="Polar residues" evidence="3">
    <location>
        <begin position="1352"/>
        <end position="1363"/>
    </location>
</feature>
<dbReference type="SUPFAM" id="SSF50998">
    <property type="entry name" value="Quinoprotein alcohol dehydrogenase-like"/>
    <property type="match status" value="1"/>
</dbReference>
<sequence length="2186" mass="245670">MAAHNETIEHWSGPQDSRMRLIKSQMEEELLIKLGAKRELVDIHPLILSTRPERSKSFVTLNYSRAIPPAKQAPNQNHSPWIVDDPALRQMSNFSRRGPRDFILPNLVKPVCPARSLVIPSIDEEYYARRQEATFRLSQLLGEWAVYENLAYHQPLSRAPTLSEVVGLNRKLSHGSIAHVTQGQVRPLSSDSFASSGSGGSASKGRPLRPVPRSRKTKNRWQEMAGEALLHIKACRMRLPGELPRSELRIYVSSTPDLREEREFLEEVAYPKLREFCEKLGLNCHVVDMRNGAGVLDNSLNTFDLIEKELRTCRTLSIGPYFVSLLGHKISEPGLPGFFPKTVYEMIREILVRENIIGVEAFDDVYRLDSNRIPPVYIKQSIRALEEYQTPEQVEKILLSALKQAVKIIRKSSSKEENCGVDFYKWSALVKEHEEGLLTSYSPRSDSVCFMMDSQEAEKDPGHEAKPILRLRHAVFRHFRHCASTSNLVSFKSGRKTLAYLRSISDTFIAGVASLLRAQIRHRDYNLTQQLTEGSEALQHVRIALAAAQESLDNSDTVARVKSELEKNDPKQQAIVLIGPAGTGKTTIVSQVARASVLWEPRRKVVFRCLGMTLRSASLYRVLESLINQLGFIYNCHIDLPEDALAQQIVSTFCQILQSVSANRHLAGDLLLILDQLERLPDLEARFLISILNCLPEGVTVLFTCETPTNIANVLTSHNSVTRVHRTFINKREVSKYISGSLTAVNRLVTEDQQETALKALPSEATPVYAQILYHITRWWPSTDLPEIPAFSGDPDIDFSALLESLETGLGTAFSRYALSLLATARYGLADHEILHLLSKDADLLNEIEGEKNERISLVEGFPYQLQLSYLIERLDRFLTNIKIEGESVYQICSQPLKKAITTRYLSSSFFYTTHNRLANFFLFIRRGLLLSSRDISERKHRQLSKYHWRTLRCVPYHLCHSSPDTAFVWEQLKEKVFFNFTWLVNAVYSGFLPDLLDDLAYALEHVSLDPDIQYLQQLLLQVRRTVVHNPMSMAAVFSSQNPEDRERTVRDSVRALIHEARQWLTQVHLQALVPVTYTTDKSGRLLVKENSLFGVTGVQIIPDNETSEGRLLVQRGCALTVLNMLTREEIPLVTLQTEVLAVKVVNDSVAMVIATGVSTKACVEVLDLKKGKKLKSVPIHEPNFLWFDIRSENAVYFATEKGIKCLDVGRVSVVNVLSPSKPWDMSLISPSKPEKIITMTTEEKIEIKQMRAKNVTSAYSVKLDKEPINKHCAPLVATKDGRFIIHITERQAQVIEITQFRVTSTFSHHNLPIVHSALSRSHEHIFLGFASGAVTAHVLLSGLEVFSAKTQPSPRPQIQMSTGRGKRGINTGSDAQQVELITAMVTSEDDHFLLLGTNLGQVYIFHLPSGHQLVDISTGQGFITNLLFLTDKSHFQHLISLDSTGKALHWNFRPLFAQARRLVQPYIADEDMYKEEEPKVDLNTYFTIFQGHSDDRIFLNGPDVAAFYKPLPGGVFAELCDLDPAFGEQFDWEVKGTIADLNDHLLALVCGHELNDTILTVSSDLRLGRWSLKDGGLVWCRRLPGSDGSLDGNREAVVHDLALVYWDQAILLVQNSRTGEGYGLSVIYTGEGQKKLLSRDNVEFYWVSTDRSQVMLQCRSSQEPQGFQLYKWDLVRAKEEQCETVHISEEITERGNSRCTFTIFSPTLQQSASVFLPSSRHGVKTPPSANAHKYSLPSSRQDDKFHQEEESGMLNGNTSSIEKDGKDDFSYSPDNDDLTSHQRSYSSIPKEGGSAAAETAQNTDKIEVKQQELHEESVKEKNTGESASLTRLYGNTQTRLTWSNIKTRVIAEPELTMKKLRIASGGMSRLSPGTRRNSSRRDSYQSRGETPTGKIDPYEMASKLDPGPDGLRSSSTSGQGGLLAAQTVPHLRADNNHKEPEADTETNKVPAAYGIYSLPVAVTAGCFIGEESLTLGTDTGHVIGLPLPDLEPLCVLGESGPKIIDRISLNLLLDLAAPHEGTIMYMTISENASMLVTADKSVVCLWNVAQRMLIMKVCLEKNQEISQLVISKDASIVAVATTDRVMRLWTPLERREVASYMTTFDIVDLQMTSDCHKIIVRGVGKESKPVLEVFEVRNVDDILMQVPSRKVSREQERRESLVQERVYKRSDARRKSDSRRYSVDN</sequence>
<feature type="compositionally biased region" description="Basic and acidic residues" evidence="3">
    <location>
        <begin position="1741"/>
        <end position="1750"/>
    </location>
</feature>
<organism evidence="5 6">
    <name type="scientific">Plakobranchus ocellatus</name>
    <dbReference type="NCBI Taxonomy" id="259542"/>
    <lineage>
        <taxon>Eukaryota</taxon>
        <taxon>Metazoa</taxon>
        <taxon>Spiralia</taxon>
        <taxon>Lophotrochozoa</taxon>
        <taxon>Mollusca</taxon>
        <taxon>Gastropoda</taxon>
        <taxon>Heterobranchia</taxon>
        <taxon>Euthyneura</taxon>
        <taxon>Panpulmonata</taxon>
        <taxon>Sacoglossa</taxon>
        <taxon>Placobranchoidea</taxon>
        <taxon>Plakobranchidae</taxon>
        <taxon>Plakobranchus</taxon>
    </lineage>
</organism>
<dbReference type="PANTHER" id="PTHR19871">
    <property type="entry name" value="BETA TRANSDUCIN-RELATED PROTEIN"/>
    <property type="match status" value="1"/>
</dbReference>
<dbReference type="InterPro" id="IPR052752">
    <property type="entry name" value="NACHT-WD_repeat"/>
</dbReference>
<feature type="region of interest" description="Disordered" evidence="3">
    <location>
        <begin position="1352"/>
        <end position="1372"/>
    </location>
</feature>
<dbReference type="InterPro" id="IPR003593">
    <property type="entry name" value="AAA+_ATPase"/>
</dbReference>
<dbReference type="Gene3D" id="3.40.50.300">
    <property type="entry name" value="P-loop containing nucleotide triphosphate hydrolases"/>
    <property type="match status" value="1"/>
</dbReference>
<dbReference type="InterPro" id="IPR027417">
    <property type="entry name" value="P-loop_NTPase"/>
</dbReference>
<feature type="region of interest" description="Disordered" evidence="3">
    <location>
        <begin position="181"/>
        <end position="219"/>
    </location>
</feature>
<dbReference type="Pfam" id="PF13401">
    <property type="entry name" value="AAA_22"/>
    <property type="match status" value="1"/>
</dbReference>
<dbReference type="SMART" id="SM00382">
    <property type="entry name" value="AAA"/>
    <property type="match status" value="1"/>
</dbReference>
<dbReference type="InterPro" id="IPR057588">
    <property type="entry name" value="NWD1/2-like_WH"/>
</dbReference>
<dbReference type="SUPFAM" id="SSF50978">
    <property type="entry name" value="WD40 repeat-like"/>
    <property type="match status" value="1"/>
</dbReference>
<keyword evidence="1" id="KW-0853">WD repeat</keyword>
<dbReference type="InterPro" id="IPR011047">
    <property type="entry name" value="Quinoprotein_ADH-like_sf"/>
</dbReference>
<evidence type="ECO:0000256" key="1">
    <source>
        <dbReference type="ARBA" id="ARBA00022574"/>
    </source>
</evidence>
<evidence type="ECO:0000259" key="4">
    <source>
        <dbReference type="SMART" id="SM00382"/>
    </source>
</evidence>
<keyword evidence="6" id="KW-1185">Reference proteome</keyword>
<dbReference type="GO" id="GO:0016887">
    <property type="term" value="F:ATP hydrolysis activity"/>
    <property type="evidence" value="ECO:0007669"/>
    <property type="project" value="InterPro"/>
</dbReference>
<dbReference type="Proteomes" id="UP000735302">
    <property type="component" value="Unassembled WGS sequence"/>
</dbReference>
<accession>A0AAV4D2F5</accession>
<dbReference type="Pfam" id="PF25469">
    <property type="entry name" value="WHD_NWD1"/>
    <property type="match status" value="1"/>
</dbReference>
<feature type="region of interest" description="Disordered" evidence="3">
    <location>
        <begin position="1862"/>
        <end position="1922"/>
    </location>
</feature>
<protein>
    <submittedName>
        <fullName evidence="5">NACHT domain- and WD repeat-containing protein 1-like</fullName>
    </submittedName>
</protein>
<dbReference type="Gene3D" id="2.130.10.10">
    <property type="entry name" value="YVTN repeat-like/Quinoprotein amine dehydrogenase"/>
    <property type="match status" value="2"/>
</dbReference>
<dbReference type="InterPro" id="IPR015943">
    <property type="entry name" value="WD40/YVTN_repeat-like_dom_sf"/>
</dbReference>
<keyword evidence="2" id="KW-0677">Repeat</keyword>